<comment type="caution">
    <text evidence="1">The sequence shown here is derived from an EMBL/GenBank/DDBJ whole genome shotgun (WGS) entry which is preliminary data.</text>
</comment>
<proteinExistence type="predicted"/>
<sequence length="59" mass="6591">MKRSYRFTATVTDLSTGKREQVSDTAHFDHVVSRADARTAIGIELSRQKRPGAQITITD</sequence>
<gene>
    <name evidence="1" type="ORF">ACFQ5X_32600</name>
</gene>
<accession>A0ABW3XPX4</accession>
<evidence type="ECO:0000313" key="1">
    <source>
        <dbReference type="EMBL" id="MFD1310564.1"/>
    </source>
</evidence>
<keyword evidence="2" id="KW-1185">Reference proteome</keyword>
<dbReference type="Proteomes" id="UP001597058">
    <property type="component" value="Unassembled WGS sequence"/>
</dbReference>
<reference evidence="2" key="1">
    <citation type="journal article" date="2019" name="Int. J. Syst. Evol. Microbiol.">
        <title>The Global Catalogue of Microorganisms (GCM) 10K type strain sequencing project: providing services to taxonomists for standard genome sequencing and annotation.</title>
        <authorList>
            <consortium name="The Broad Institute Genomics Platform"/>
            <consortium name="The Broad Institute Genome Sequencing Center for Infectious Disease"/>
            <person name="Wu L."/>
            <person name="Ma J."/>
        </authorList>
    </citation>
    <scope>NUCLEOTIDE SEQUENCE [LARGE SCALE GENOMIC DNA]</scope>
    <source>
        <strain evidence="2">CGMCC 4.7020</strain>
    </source>
</reference>
<name>A0ABW3XPX4_9ACTN</name>
<protein>
    <submittedName>
        <fullName evidence="1">Uncharacterized protein</fullName>
    </submittedName>
</protein>
<dbReference type="RefSeq" id="WP_381233266.1">
    <property type="nucleotide sequence ID" value="NZ_JBHSKH010000010.1"/>
</dbReference>
<dbReference type="EMBL" id="JBHTMM010000055">
    <property type="protein sequence ID" value="MFD1310564.1"/>
    <property type="molecule type" value="Genomic_DNA"/>
</dbReference>
<organism evidence="1 2">
    <name type="scientific">Streptomyces kaempferi</name>
    <dbReference type="NCBI Taxonomy" id="333725"/>
    <lineage>
        <taxon>Bacteria</taxon>
        <taxon>Bacillati</taxon>
        <taxon>Actinomycetota</taxon>
        <taxon>Actinomycetes</taxon>
        <taxon>Kitasatosporales</taxon>
        <taxon>Streptomycetaceae</taxon>
        <taxon>Streptomyces</taxon>
    </lineage>
</organism>
<evidence type="ECO:0000313" key="2">
    <source>
        <dbReference type="Proteomes" id="UP001597058"/>
    </source>
</evidence>